<evidence type="ECO:0000259" key="4">
    <source>
        <dbReference type="Pfam" id="PF00891"/>
    </source>
</evidence>
<dbReference type="PROSITE" id="PS51683">
    <property type="entry name" value="SAM_OMT_II"/>
    <property type="match status" value="1"/>
</dbReference>
<dbReference type="GO" id="GO:0032259">
    <property type="term" value="P:methylation"/>
    <property type="evidence" value="ECO:0007669"/>
    <property type="project" value="UniProtKB-KW"/>
</dbReference>
<gene>
    <name evidence="5" type="ORF">ACFOYY_41985</name>
</gene>
<dbReference type="InterPro" id="IPR001077">
    <property type="entry name" value="COMT_C"/>
</dbReference>
<name>A0ABV8FDJ3_9ACTN</name>
<evidence type="ECO:0000256" key="1">
    <source>
        <dbReference type="ARBA" id="ARBA00022603"/>
    </source>
</evidence>
<dbReference type="PIRSF" id="PIRSF005739">
    <property type="entry name" value="O-mtase"/>
    <property type="match status" value="1"/>
</dbReference>
<feature type="domain" description="O-methyltransferase C-terminal" evidence="4">
    <location>
        <begin position="133"/>
        <end position="326"/>
    </location>
</feature>
<dbReference type="Gene3D" id="3.40.50.150">
    <property type="entry name" value="Vaccinia Virus protein VP39"/>
    <property type="match status" value="1"/>
</dbReference>
<dbReference type="PANTHER" id="PTHR43712:SF2">
    <property type="entry name" value="O-METHYLTRANSFERASE CICE"/>
    <property type="match status" value="1"/>
</dbReference>
<dbReference type="SUPFAM" id="SSF46785">
    <property type="entry name" value="Winged helix' DNA-binding domain"/>
    <property type="match status" value="1"/>
</dbReference>
<keyword evidence="2" id="KW-0808">Transferase</keyword>
<protein>
    <submittedName>
        <fullName evidence="5">Methyltransferase</fullName>
    </submittedName>
</protein>
<dbReference type="Pfam" id="PF00891">
    <property type="entry name" value="Methyltransf_2"/>
    <property type="match status" value="1"/>
</dbReference>
<evidence type="ECO:0000256" key="2">
    <source>
        <dbReference type="ARBA" id="ARBA00022679"/>
    </source>
</evidence>
<dbReference type="Gene3D" id="1.10.10.10">
    <property type="entry name" value="Winged helix-like DNA-binding domain superfamily/Winged helix DNA-binding domain"/>
    <property type="match status" value="1"/>
</dbReference>
<dbReference type="PANTHER" id="PTHR43712">
    <property type="entry name" value="PUTATIVE (AFU_ORTHOLOGUE AFUA_4G14580)-RELATED"/>
    <property type="match status" value="1"/>
</dbReference>
<dbReference type="EMBL" id="JBHSBC010000066">
    <property type="protein sequence ID" value="MFC3986759.1"/>
    <property type="molecule type" value="Genomic_DNA"/>
</dbReference>
<dbReference type="InterPro" id="IPR016461">
    <property type="entry name" value="COMT-like"/>
</dbReference>
<keyword evidence="6" id="KW-1185">Reference proteome</keyword>
<dbReference type="GO" id="GO:0008168">
    <property type="term" value="F:methyltransferase activity"/>
    <property type="evidence" value="ECO:0007669"/>
    <property type="project" value="UniProtKB-KW"/>
</dbReference>
<evidence type="ECO:0000313" key="5">
    <source>
        <dbReference type="EMBL" id="MFC3986759.1"/>
    </source>
</evidence>
<proteinExistence type="predicted"/>
<keyword evidence="1 5" id="KW-0489">Methyltransferase</keyword>
<dbReference type="InterPro" id="IPR036388">
    <property type="entry name" value="WH-like_DNA-bd_sf"/>
</dbReference>
<accession>A0ABV8FDJ3</accession>
<dbReference type="InterPro" id="IPR036390">
    <property type="entry name" value="WH_DNA-bd_sf"/>
</dbReference>
<evidence type="ECO:0000313" key="6">
    <source>
        <dbReference type="Proteomes" id="UP001595698"/>
    </source>
</evidence>
<organism evidence="5 6">
    <name type="scientific">Streptosporangium jomthongense</name>
    <dbReference type="NCBI Taxonomy" id="1193683"/>
    <lineage>
        <taxon>Bacteria</taxon>
        <taxon>Bacillati</taxon>
        <taxon>Actinomycetota</taxon>
        <taxon>Actinomycetes</taxon>
        <taxon>Streptosporangiales</taxon>
        <taxon>Streptosporangiaceae</taxon>
        <taxon>Streptosporangium</taxon>
    </lineage>
</organism>
<dbReference type="RefSeq" id="WP_386197124.1">
    <property type="nucleotide sequence ID" value="NZ_JBHSBC010000066.1"/>
</dbReference>
<reference evidence="6" key="1">
    <citation type="journal article" date="2019" name="Int. J. Syst. Evol. Microbiol.">
        <title>The Global Catalogue of Microorganisms (GCM) 10K type strain sequencing project: providing services to taxonomists for standard genome sequencing and annotation.</title>
        <authorList>
            <consortium name="The Broad Institute Genomics Platform"/>
            <consortium name="The Broad Institute Genome Sequencing Center for Infectious Disease"/>
            <person name="Wu L."/>
            <person name="Ma J."/>
        </authorList>
    </citation>
    <scope>NUCLEOTIDE SEQUENCE [LARGE SCALE GENOMIC DNA]</scope>
    <source>
        <strain evidence="6">TBRC 7912</strain>
    </source>
</reference>
<dbReference type="Proteomes" id="UP001595698">
    <property type="component" value="Unassembled WGS sequence"/>
</dbReference>
<evidence type="ECO:0000256" key="3">
    <source>
        <dbReference type="ARBA" id="ARBA00022691"/>
    </source>
</evidence>
<comment type="caution">
    <text evidence="5">The sequence shown here is derived from an EMBL/GenBank/DDBJ whole genome shotgun (WGS) entry which is preliminary data.</text>
</comment>
<dbReference type="SUPFAM" id="SSF53335">
    <property type="entry name" value="S-adenosyl-L-methionine-dependent methyltransferases"/>
    <property type="match status" value="1"/>
</dbReference>
<keyword evidence="3" id="KW-0949">S-adenosyl-L-methionine</keyword>
<dbReference type="InterPro" id="IPR029063">
    <property type="entry name" value="SAM-dependent_MTases_sf"/>
</dbReference>
<sequence>MNGAPSAETATEPIADIRALFDIYQSGVAWHCVCAISRLGVPDLLAGGARPVTWLAAEAGADEDALRRVLRLLSGHGIVTFDPVPDEVSLTGRGRLLCASHPMSLQATFATLGISDVAHALTETLTTGHAAAPGVLGTGFWEYLAPRPQEQTTFGRAMVEQARLLSLPCLPLLDWPESGVIVDVAGGVGVLTAGALQEAPGATAVLVDQPQVLTLAGPYLESQGVSGRYALHPGDLFVPPPPGDLYLLARVLHDWDDAAAVRILRAVASGAPRQARLLLFEDLLPEHGVPASQQSWSDVAMMVLYEGARERTLTEYRRLLEHGGWRFEKVVTGPPGMSVIEAVRGTAPAESDIGEVKP</sequence>